<keyword evidence="1" id="KW-1133">Transmembrane helix</keyword>
<accession>A0A670IK90</accession>
<keyword evidence="3" id="KW-1185">Reference proteome</keyword>
<keyword evidence="1" id="KW-0472">Membrane</keyword>
<evidence type="ECO:0000313" key="3">
    <source>
        <dbReference type="Proteomes" id="UP000472272"/>
    </source>
</evidence>
<name>A0A670IK90_PODMU</name>
<feature type="transmembrane region" description="Helical" evidence="1">
    <location>
        <begin position="58"/>
        <end position="76"/>
    </location>
</feature>
<proteinExistence type="predicted"/>
<reference evidence="2" key="3">
    <citation type="submission" date="2025-09" db="UniProtKB">
        <authorList>
            <consortium name="Ensembl"/>
        </authorList>
    </citation>
    <scope>IDENTIFICATION</scope>
</reference>
<dbReference type="AlphaFoldDB" id="A0A670IK90"/>
<sequence>APANLAVRKHTKNGVAHPYGHHARQLFPSFLVILLVEVLICFWAILTSPCICRCSASLVYLPCCISVFLAGTYAALCISGSFQMLICAETEPIHTEPEPISRAKVL</sequence>
<feature type="transmembrane region" description="Helical" evidence="1">
    <location>
        <begin position="26"/>
        <end position="46"/>
    </location>
</feature>
<dbReference type="Proteomes" id="UP000472272">
    <property type="component" value="Chromosome 9"/>
</dbReference>
<reference evidence="2 3" key="1">
    <citation type="journal article" date="2019" name="Proc. Natl. Acad. Sci. U.S.A.">
        <title>Regulatory changes in pterin and carotenoid genes underlie balanced color polymorphisms in the wall lizard.</title>
        <authorList>
            <person name="Andrade P."/>
            <person name="Pinho C."/>
            <person name="Perez I de Lanuza G."/>
            <person name="Afonso S."/>
            <person name="Brejcha J."/>
            <person name="Rubin C.J."/>
            <person name="Wallerman O."/>
            <person name="Pereira P."/>
            <person name="Sabatino S.J."/>
            <person name="Bellati A."/>
            <person name="Pellitteri-Rosa D."/>
            <person name="Bosakova Z."/>
            <person name="Bunikis I."/>
            <person name="Carretero M.A."/>
            <person name="Feiner N."/>
            <person name="Marsik P."/>
            <person name="Pauperio F."/>
            <person name="Salvi D."/>
            <person name="Soler L."/>
            <person name="While G.M."/>
            <person name="Uller T."/>
            <person name="Font E."/>
            <person name="Andersson L."/>
            <person name="Carneiro M."/>
        </authorList>
    </citation>
    <scope>NUCLEOTIDE SEQUENCE</scope>
</reference>
<keyword evidence="1" id="KW-0812">Transmembrane</keyword>
<organism evidence="2 3">
    <name type="scientific">Podarcis muralis</name>
    <name type="common">Wall lizard</name>
    <name type="synonym">Lacerta muralis</name>
    <dbReference type="NCBI Taxonomy" id="64176"/>
    <lineage>
        <taxon>Eukaryota</taxon>
        <taxon>Metazoa</taxon>
        <taxon>Chordata</taxon>
        <taxon>Craniata</taxon>
        <taxon>Vertebrata</taxon>
        <taxon>Euteleostomi</taxon>
        <taxon>Lepidosauria</taxon>
        <taxon>Squamata</taxon>
        <taxon>Bifurcata</taxon>
        <taxon>Unidentata</taxon>
        <taxon>Episquamata</taxon>
        <taxon>Laterata</taxon>
        <taxon>Lacertibaenia</taxon>
        <taxon>Lacertidae</taxon>
        <taxon>Podarcis</taxon>
    </lineage>
</organism>
<dbReference type="Ensembl" id="ENSPMRT00000013308.1">
    <property type="protein sequence ID" value="ENSPMRP00000012463.1"/>
    <property type="gene ID" value="ENSPMRG00000008337.1"/>
</dbReference>
<protein>
    <submittedName>
        <fullName evidence="2">Uncharacterized protein</fullName>
    </submittedName>
</protein>
<evidence type="ECO:0000313" key="2">
    <source>
        <dbReference type="Ensembl" id="ENSPMRP00000012463.1"/>
    </source>
</evidence>
<evidence type="ECO:0000256" key="1">
    <source>
        <dbReference type="SAM" id="Phobius"/>
    </source>
</evidence>
<reference evidence="2" key="2">
    <citation type="submission" date="2025-08" db="UniProtKB">
        <authorList>
            <consortium name="Ensembl"/>
        </authorList>
    </citation>
    <scope>IDENTIFICATION</scope>
</reference>